<accession>A0ABN9Q0Y7</accession>
<sequence length="142" mass="15958">MLKIRPDGVRKWRDNDQAVYLATTWCTFQHCSTLGLAMDASRLMEPAKECLLSALWAPEQGVAQVGHLQVLKDFNDNIPGQSETAAGQIAGELDWEDKLRQYVLAHPKAPPAEHKKNVNRLSNMDYLVKVDRIISSAECRRG</sequence>
<reference evidence="1" key="1">
    <citation type="submission" date="2023-10" db="EMBL/GenBank/DDBJ databases">
        <authorList>
            <person name="Chen Y."/>
            <person name="Shah S."/>
            <person name="Dougan E. K."/>
            <person name="Thang M."/>
            <person name="Chan C."/>
        </authorList>
    </citation>
    <scope>NUCLEOTIDE SEQUENCE [LARGE SCALE GENOMIC DNA]</scope>
</reference>
<comment type="caution">
    <text evidence="1">The sequence shown here is derived from an EMBL/GenBank/DDBJ whole genome shotgun (WGS) entry which is preliminary data.</text>
</comment>
<name>A0ABN9Q0Y7_9DINO</name>
<evidence type="ECO:0000313" key="2">
    <source>
        <dbReference type="Proteomes" id="UP001189429"/>
    </source>
</evidence>
<keyword evidence="2" id="KW-1185">Reference proteome</keyword>
<organism evidence="1 2">
    <name type="scientific">Prorocentrum cordatum</name>
    <dbReference type="NCBI Taxonomy" id="2364126"/>
    <lineage>
        <taxon>Eukaryota</taxon>
        <taxon>Sar</taxon>
        <taxon>Alveolata</taxon>
        <taxon>Dinophyceae</taxon>
        <taxon>Prorocentrales</taxon>
        <taxon>Prorocentraceae</taxon>
        <taxon>Prorocentrum</taxon>
    </lineage>
</organism>
<gene>
    <name evidence="1" type="ORF">PCOR1329_LOCUS7787</name>
</gene>
<evidence type="ECO:0000313" key="1">
    <source>
        <dbReference type="EMBL" id="CAK0799275.1"/>
    </source>
</evidence>
<protein>
    <submittedName>
        <fullName evidence="1">Uncharacterized protein</fullName>
    </submittedName>
</protein>
<dbReference type="EMBL" id="CAUYUJ010002114">
    <property type="protein sequence ID" value="CAK0799275.1"/>
    <property type="molecule type" value="Genomic_DNA"/>
</dbReference>
<dbReference type="Proteomes" id="UP001189429">
    <property type="component" value="Unassembled WGS sequence"/>
</dbReference>
<proteinExistence type="predicted"/>